<proteinExistence type="predicted"/>
<dbReference type="PANTHER" id="PTHR43808">
    <property type="entry name" value="ACETYLORNITHINE DEACETYLASE"/>
    <property type="match status" value="1"/>
</dbReference>
<gene>
    <name evidence="5" type="ORF">SAMN05444337_2119</name>
</gene>
<dbReference type="InterPro" id="IPR011650">
    <property type="entry name" value="Peptidase_M20_dimer"/>
</dbReference>
<dbReference type="Gene3D" id="3.30.70.360">
    <property type="match status" value="1"/>
</dbReference>
<evidence type="ECO:0000313" key="6">
    <source>
        <dbReference type="Proteomes" id="UP000184232"/>
    </source>
</evidence>
<feature type="domain" description="Peptidase M20 dimerisation" evidence="4">
    <location>
        <begin position="176"/>
        <end position="277"/>
    </location>
</feature>
<accession>A0A1M6JXH8</accession>
<keyword evidence="6" id="KW-1185">Reference proteome</keyword>
<organism evidence="5 6">
    <name type="scientific">Flavobacterium haoranii</name>
    <dbReference type="NCBI Taxonomy" id="683124"/>
    <lineage>
        <taxon>Bacteria</taxon>
        <taxon>Pseudomonadati</taxon>
        <taxon>Bacteroidota</taxon>
        <taxon>Flavobacteriia</taxon>
        <taxon>Flavobacteriales</taxon>
        <taxon>Flavobacteriaceae</taxon>
        <taxon>Flavobacterium</taxon>
    </lineage>
</organism>
<protein>
    <submittedName>
        <fullName evidence="5">Acetylornithine deacetylase</fullName>
    </submittedName>
</protein>
<dbReference type="RefSeq" id="WP_072784820.1">
    <property type="nucleotide sequence ID" value="NZ_CP045292.1"/>
</dbReference>
<dbReference type="GO" id="GO:0046872">
    <property type="term" value="F:metal ion binding"/>
    <property type="evidence" value="ECO:0007669"/>
    <property type="project" value="UniProtKB-KW"/>
</dbReference>
<keyword evidence="3" id="KW-0170">Cobalt</keyword>
<evidence type="ECO:0000256" key="3">
    <source>
        <dbReference type="ARBA" id="ARBA00023285"/>
    </source>
</evidence>
<evidence type="ECO:0000256" key="1">
    <source>
        <dbReference type="ARBA" id="ARBA00022723"/>
    </source>
</evidence>
<keyword evidence="2" id="KW-0378">Hydrolase</keyword>
<dbReference type="AlphaFoldDB" id="A0A1M6JXH8"/>
<dbReference type="InterPro" id="IPR036264">
    <property type="entry name" value="Bact_exopeptidase_dim_dom"/>
</dbReference>
<dbReference type="SUPFAM" id="SSF55031">
    <property type="entry name" value="Bacterial exopeptidase dimerisation domain"/>
    <property type="match status" value="1"/>
</dbReference>
<dbReference type="InterPro" id="IPR050072">
    <property type="entry name" value="Peptidase_M20A"/>
</dbReference>
<dbReference type="CDD" id="cd05651">
    <property type="entry name" value="M20_ArgE_DapE-like"/>
    <property type="match status" value="1"/>
</dbReference>
<reference evidence="5 6" key="1">
    <citation type="submission" date="2016-11" db="EMBL/GenBank/DDBJ databases">
        <authorList>
            <person name="Jaros S."/>
            <person name="Januszkiewicz K."/>
            <person name="Wedrychowicz H."/>
        </authorList>
    </citation>
    <scope>NUCLEOTIDE SEQUENCE [LARGE SCALE GENOMIC DNA]</scope>
    <source>
        <strain evidence="5 6">DSM 22807</strain>
    </source>
</reference>
<dbReference type="Proteomes" id="UP000184232">
    <property type="component" value="Unassembled WGS sequence"/>
</dbReference>
<dbReference type="EMBL" id="FQZH01000004">
    <property type="protein sequence ID" value="SHJ51331.1"/>
    <property type="molecule type" value="Genomic_DNA"/>
</dbReference>
<evidence type="ECO:0000313" key="5">
    <source>
        <dbReference type="EMBL" id="SHJ51331.1"/>
    </source>
</evidence>
<dbReference type="GO" id="GO:0008777">
    <property type="term" value="F:acetylornithine deacetylase activity"/>
    <property type="evidence" value="ECO:0007669"/>
    <property type="project" value="TreeGrafter"/>
</dbReference>
<evidence type="ECO:0000256" key="2">
    <source>
        <dbReference type="ARBA" id="ARBA00022801"/>
    </source>
</evidence>
<dbReference type="STRING" id="683124.SAMN05444337_2119"/>
<dbReference type="InterPro" id="IPR002933">
    <property type="entry name" value="Peptidase_M20"/>
</dbReference>
<dbReference type="PANTHER" id="PTHR43808:SF31">
    <property type="entry name" value="N-ACETYL-L-CITRULLINE DEACETYLASE"/>
    <property type="match status" value="1"/>
</dbReference>
<dbReference type="Pfam" id="PF01546">
    <property type="entry name" value="Peptidase_M20"/>
    <property type="match status" value="1"/>
</dbReference>
<sequence>MKVLELQTEQHNILYQNALDLLKKLIATQSFSKEEEQTALLIEDFFKQHQIPYQREQNNIWAFNKFYDESKPTILLNSHHDTVKPNKSYTLNPFEPIEKDGKLFGLGSNDAGGALVSLLATFVYFYDKENLNYNLVMTATAEEEISGVNGVESIYSKLGAIEFAIVGEPTEMHLAIAEKGLLVLDCLAKGTPSHAAHSNNDNALLNAVDDILWFRSYSFPKKSELLGEVKMTVTVIHAGEQHNVVPDKCQFTVDVRTTENYSNTEVYEIIQQHVKSEVTPRSLRLNSSSIPLEHPFVQAGIAYGRKTYGSPTSSDQAVIPCASLKMGPGLSTRSHSADEYIFLDEIKDGISIYINVLSKIL</sequence>
<dbReference type="Pfam" id="PF07687">
    <property type="entry name" value="M20_dimer"/>
    <property type="match status" value="1"/>
</dbReference>
<evidence type="ECO:0000259" key="4">
    <source>
        <dbReference type="Pfam" id="PF07687"/>
    </source>
</evidence>
<name>A0A1M6JXH8_9FLAO</name>
<dbReference type="GO" id="GO:0006526">
    <property type="term" value="P:L-arginine biosynthetic process"/>
    <property type="evidence" value="ECO:0007669"/>
    <property type="project" value="TreeGrafter"/>
</dbReference>
<dbReference type="Gene3D" id="3.40.630.10">
    <property type="entry name" value="Zn peptidases"/>
    <property type="match status" value="1"/>
</dbReference>
<dbReference type="SUPFAM" id="SSF53187">
    <property type="entry name" value="Zn-dependent exopeptidases"/>
    <property type="match status" value="1"/>
</dbReference>
<keyword evidence="1" id="KW-0479">Metal-binding</keyword>
<dbReference type="OrthoDB" id="9792335at2"/>